<dbReference type="Proteomes" id="UP000887574">
    <property type="component" value="Unplaced"/>
</dbReference>
<evidence type="ECO:0000313" key="2">
    <source>
        <dbReference type="WBParaSite" id="jg22514"/>
    </source>
</evidence>
<dbReference type="WBParaSite" id="jg22514">
    <property type="protein sequence ID" value="jg22514"/>
    <property type="gene ID" value="jg22514"/>
</dbReference>
<keyword evidence="1" id="KW-1185">Reference proteome</keyword>
<organism evidence="1 2">
    <name type="scientific">Ditylenchus dipsaci</name>
    <dbReference type="NCBI Taxonomy" id="166011"/>
    <lineage>
        <taxon>Eukaryota</taxon>
        <taxon>Metazoa</taxon>
        <taxon>Ecdysozoa</taxon>
        <taxon>Nematoda</taxon>
        <taxon>Chromadorea</taxon>
        <taxon>Rhabditida</taxon>
        <taxon>Tylenchina</taxon>
        <taxon>Tylenchomorpha</taxon>
        <taxon>Sphaerularioidea</taxon>
        <taxon>Anguinidae</taxon>
        <taxon>Anguininae</taxon>
        <taxon>Ditylenchus</taxon>
    </lineage>
</organism>
<sequence>MYPFAWFIASFPWHIQYNEAIFSQLTRLAAAAIISTSHLRHLINPALPPPPAYQNASAGTFFFDWLLRRQRREHWSGQKRECNWIFSQET</sequence>
<protein>
    <submittedName>
        <fullName evidence="2">Uncharacterized protein</fullName>
    </submittedName>
</protein>
<reference evidence="2" key="1">
    <citation type="submission" date="2022-11" db="UniProtKB">
        <authorList>
            <consortium name="WormBaseParasite"/>
        </authorList>
    </citation>
    <scope>IDENTIFICATION</scope>
</reference>
<evidence type="ECO:0000313" key="1">
    <source>
        <dbReference type="Proteomes" id="UP000887574"/>
    </source>
</evidence>
<proteinExistence type="predicted"/>
<dbReference type="AlphaFoldDB" id="A0A915DSN9"/>
<name>A0A915DSN9_9BILA</name>
<accession>A0A915DSN9</accession>